<sequence length="428" mass="46270">MPPDLETREPMLSHPLSHESLSPSPSPSSTPPSPSQDAPLPPWVRPNLQRPTSGTNSRRLSTPYSRSAANDSPSSSADEPFGRRVMRASVSFSNKMIKLFYSMTIPQRIVAVSALLVVNVLLVLFLVYSHRIFAALEPVAEGWRALPGGWLIVFFMTCASAFPPMIGYSTCVTIAGFVYGFPGGWPIVASGTVFGSTAAFLASRTVFSGYVHSLVGADKRFVALGQVLRRDGLLVLAAIRFCPLPFSLSNGFLATIPSISPWRFALATAMASPKLLVHVFIGSRLALLAESGDKMSAGDKAVNYLSMLLGSVVGISLSLFIYRRTMARARELAREEAGENAVAVDAELDAELDLGYGDLEQGGRRQQHQQQQQQQRPGEADEAALMDDDDISLWETDAMGGGYRDESSEEEVDASVKTNGKGLNGEHR</sequence>
<evidence type="ECO:0000256" key="11">
    <source>
        <dbReference type="SAM" id="Phobius"/>
    </source>
</evidence>
<keyword evidence="7 11" id="KW-1133">Transmembrane helix</keyword>
<dbReference type="AlphaFoldDB" id="A0AAX6MPI0"/>
<evidence type="ECO:0000256" key="1">
    <source>
        <dbReference type="ARBA" id="ARBA00002978"/>
    </source>
</evidence>
<accession>A0AAX6MPI0</accession>
<feature type="compositionally biased region" description="Basic and acidic residues" evidence="10">
    <location>
        <begin position="1"/>
        <end position="11"/>
    </location>
</feature>
<feature type="region of interest" description="Disordered" evidence="10">
    <location>
        <begin position="1"/>
        <end position="80"/>
    </location>
</feature>
<evidence type="ECO:0000256" key="6">
    <source>
        <dbReference type="ARBA" id="ARBA00022692"/>
    </source>
</evidence>
<evidence type="ECO:0000256" key="2">
    <source>
        <dbReference type="ARBA" id="ARBA00004653"/>
    </source>
</evidence>
<proteinExistence type="inferred from homology"/>
<feature type="transmembrane region" description="Helical" evidence="11">
    <location>
        <begin position="301"/>
        <end position="322"/>
    </location>
</feature>
<name>A0AAX6MPI0_9PEZI</name>
<protein>
    <recommendedName>
        <fullName evidence="4">Golgi apparatus membrane protein TVP38</fullName>
    </recommendedName>
    <alternativeName>
        <fullName evidence="5">Golgi apparatus membrane protein tvp38</fullName>
    </alternativeName>
</protein>
<reference evidence="13 14" key="1">
    <citation type="journal article" date="2024" name="Front Chem Biol">
        <title>Unveiling the potential of Daldinia eschscholtzii MFLUCC 19-0629 through bioactivity and bioinformatics studies for enhanced sustainable agriculture production.</title>
        <authorList>
            <person name="Brooks S."/>
            <person name="Weaver J.A."/>
            <person name="Klomchit A."/>
            <person name="Alharthi S.A."/>
            <person name="Onlamun T."/>
            <person name="Nurani R."/>
            <person name="Vong T.K."/>
            <person name="Alberti F."/>
            <person name="Greco C."/>
        </authorList>
    </citation>
    <scope>NUCLEOTIDE SEQUENCE [LARGE SCALE GENOMIC DNA]</scope>
    <source>
        <strain evidence="13">MFLUCC 19-0629</strain>
    </source>
</reference>
<dbReference type="PANTHER" id="PTHR47549:SF1">
    <property type="entry name" value="GOLGI APPARATUS MEMBRANE PROTEIN TVP38"/>
    <property type="match status" value="1"/>
</dbReference>
<evidence type="ECO:0000313" key="14">
    <source>
        <dbReference type="Proteomes" id="UP001369815"/>
    </source>
</evidence>
<evidence type="ECO:0000313" key="13">
    <source>
        <dbReference type="EMBL" id="KAK6954386.1"/>
    </source>
</evidence>
<evidence type="ECO:0000256" key="5">
    <source>
        <dbReference type="ARBA" id="ARBA00020673"/>
    </source>
</evidence>
<feature type="compositionally biased region" description="Acidic residues" evidence="10">
    <location>
        <begin position="380"/>
        <end position="392"/>
    </location>
</feature>
<comment type="similarity">
    <text evidence="3">Belongs to the TVP38/TMEM64 family.</text>
</comment>
<evidence type="ECO:0000256" key="8">
    <source>
        <dbReference type="ARBA" id="ARBA00023034"/>
    </source>
</evidence>
<evidence type="ECO:0000256" key="3">
    <source>
        <dbReference type="ARBA" id="ARBA00008640"/>
    </source>
</evidence>
<evidence type="ECO:0000259" key="12">
    <source>
        <dbReference type="Pfam" id="PF09335"/>
    </source>
</evidence>
<comment type="subcellular location">
    <subcellularLocation>
        <location evidence="2">Golgi apparatus membrane</location>
        <topology evidence="2">Multi-pass membrane protein</topology>
    </subcellularLocation>
</comment>
<evidence type="ECO:0000256" key="7">
    <source>
        <dbReference type="ARBA" id="ARBA00022989"/>
    </source>
</evidence>
<dbReference type="InterPro" id="IPR051076">
    <property type="entry name" value="Golgi_membrane_TVP38/TMEM64"/>
</dbReference>
<feature type="region of interest" description="Disordered" evidence="10">
    <location>
        <begin position="361"/>
        <end position="428"/>
    </location>
</feature>
<keyword evidence="14" id="KW-1185">Reference proteome</keyword>
<feature type="transmembrane region" description="Helical" evidence="11">
    <location>
        <begin position="148"/>
        <end position="181"/>
    </location>
</feature>
<evidence type="ECO:0000256" key="10">
    <source>
        <dbReference type="SAM" id="MobiDB-lite"/>
    </source>
</evidence>
<dbReference type="GO" id="GO:0000022">
    <property type="term" value="P:mitotic spindle elongation"/>
    <property type="evidence" value="ECO:0007669"/>
    <property type="project" value="TreeGrafter"/>
</dbReference>
<dbReference type="PANTHER" id="PTHR47549">
    <property type="entry name" value="GOLGI APPARATUS MEMBRANE PROTEIN TVP38-RELATED"/>
    <property type="match status" value="1"/>
</dbReference>
<dbReference type="GO" id="GO:0000139">
    <property type="term" value="C:Golgi membrane"/>
    <property type="evidence" value="ECO:0007669"/>
    <property type="project" value="UniProtKB-SubCell"/>
</dbReference>
<dbReference type="GO" id="GO:0016192">
    <property type="term" value="P:vesicle-mediated transport"/>
    <property type="evidence" value="ECO:0007669"/>
    <property type="project" value="TreeGrafter"/>
</dbReference>
<feature type="domain" description="VTT" evidence="12">
    <location>
        <begin position="168"/>
        <end position="283"/>
    </location>
</feature>
<gene>
    <name evidence="13" type="ORF">Daesc_004353</name>
</gene>
<dbReference type="InterPro" id="IPR032816">
    <property type="entry name" value="VTT_dom"/>
</dbReference>
<dbReference type="Pfam" id="PF09335">
    <property type="entry name" value="VTT_dom"/>
    <property type="match status" value="1"/>
</dbReference>
<keyword evidence="8" id="KW-0333">Golgi apparatus</keyword>
<organism evidence="13 14">
    <name type="scientific">Daldinia eschscholtzii</name>
    <dbReference type="NCBI Taxonomy" id="292717"/>
    <lineage>
        <taxon>Eukaryota</taxon>
        <taxon>Fungi</taxon>
        <taxon>Dikarya</taxon>
        <taxon>Ascomycota</taxon>
        <taxon>Pezizomycotina</taxon>
        <taxon>Sordariomycetes</taxon>
        <taxon>Xylariomycetidae</taxon>
        <taxon>Xylariales</taxon>
        <taxon>Hypoxylaceae</taxon>
        <taxon>Daldinia</taxon>
    </lineage>
</organism>
<feature type="transmembrane region" description="Helical" evidence="11">
    <location>
        <begin position="264"/>
        <end position="281"/>
    </location>
</feature>
<evidence type="ECO:0000256" key="9">
    <source>
        <dbReference type="ARBA" id="ARBA00023136"/>
    </source>
</evidence>
<dbReference type="EMBL" id="JBANMG010000004">
    <property type="protein sequence ID" value="KAK6954386.1"/>
    <property type="molecule type" value="Genomic_DNA"/>
</dbReference>
<evidence type="ECO:0000256" key="4">
    <source>
        <dbReference type="ARBA" id="ARBA00013533"/>
    </source>
</evidence>
<comment type="function">
    <text evidence="1">Golgi membrane protein involved in vesicular trafficking and spindle migration.</text>
</comment>
<feature type="compositionally biased region" description="Low complexity" evidence="10">
    <location>
        <begin position="12"/>
        <end position="23"/>
    </location>
</feature>
<feature type="compositionally biased region" description="Pro residues" evidence="10">
    <location>
        <begin position="24"/>
        <end position="44"/>
    </location>
</feature>
<dbReference type="Proteomes" id="UP001369815">
    <property type="component" value="Unassembled WGS sequence"/>
</dbReference>
<keyword evidence="9 11" id="KW-0472">Membrane</keyword>
<feature type="compositionally biased region" description="Polar residues" evidence="10">
    <location>
        <begin position="49"/>
        <end position="64"/>
    </location>
</feature>
<feature type="transmembrane region" description="Helical" evidence="11">
    <location>
        <begin position="109"/>
        <end position="128"/>
    </location>
</feature>
<comment type="caution">
    <text evidence="13">The sequence shown here is derived from an EMBL/GenBank/DDBJ whole genome shotgun (WGS) entry which is preliminary data.</text>
</comment>
<feature type="transmembrane region" description="Helical" evidence="11">
    <location>
        <begin position="232"/>
        <end position="252"/>
    </location>
</feature>
<keyword evidence="6 11" id="KW-0812">Transmembrane</keyword>
<feature type="compositionally biased region" description="Low complexity" evidence="10">
    <location>
        <begin position="65"/>
        <end position="77"/>
    </location>
</feature>